<evidence type="ECO:0000313" key="1">
    <source>
        <dbReference type="EMBL" id="ADN35975.1"/>
    </source>
</evidence>
<dbReference type="RefSeq" id="WP_013329153.1">
    <property type="nucleotide sequence ID" value="NC_014507.1"/>
</dbReference>
<gene>
    <name evidence="1" type="ordered locus">Mpet_1214</name>
</gene>
<dbReference type="GeneID" id="9743680"/>
<reference evidence="1 2" key="1">
    <citation type="journal article" date="2010" name="Stand. Genomic Sci.">
        <title>Complete genome sequence of Methanoplanus petrolearius type strain (SEBR 4847).</title>
        <authorList>
            <person name="Brambilla E."/>
            <person name="Djao O.D."/>
            <person name="Daligault H."/>
            <person name="Lapidus A."/>
            <person name="Lucas S."/>
            <person name="Hammon N."/>
            <person name="Nolan M."/>
            <person name="Tice H."/>
            <person name="Cheng J.F."/>
            <person name="Han C."/>
            <person name="Tapia R."/>
            <person name="Goodwin L."/>
            <person name="Pitluck S."/>
            <person name="Liolios K."/>
            <person name="Ivanova N."/>
            <person name="Mavromatis K."/>
            <person name="Mikhailova N."/>
            <person name="Pati A."/>
            <person name="Chen A."/>
            <person name="Palaniappan K."/>
            <person name="Land M."/>
            <person name="Hauser L."/>
            <person name="Chang Y.J."/>
            <person name="Jeffries C.D."/>
            <person name="Rohde M."/>
            <person name="Spring S."/>
            <person name="Sikorski J."/>
            <person name="Goker M."/>
            <person name="Woyke T."/>
            <person name="Bristow J."/>
            <person name="Eisen J.A."/>
            <person name="Markowitz V."/>
            <person name="Hugenholtz P."/>
            <person name="Kyrpides N.C."/>
            <person name="Klenk H.P."/>
        </authorList>
    </citation>
    <scope>NUCLEOTIDE SEQUENCE [LARGE SCALE GENOMIC DNA]</scope>
    <source>
        <strain evidence="2">DSM 11571 / OCM 486 / SEBR 4847</strain>
    </source>
</reference>
<dbReference type="KEGG" id="mpi:Mpet_1214"/>
<accession>E1RDM2</accession>
<dbReference type="eggNOG" id="arCOG09475">
    <property type="taxonomic scope" value="Archaea"/>
</dbReference>
<dbReference type="EMBL" id="CP002117">
    <property type="protein sequence ID" value="ADN35975.1"/>
    <property type="molecule type" value="Genomic_DNA"/>
</dbReference>
<keyword evidence="2" id="KW-1185">Reference proteome</keyword>
<organism evidence="1 2">
    <name type="scientific">Methanolacinia petrolearia (strain DSM 11571 / OCM 486 / SEBR 4847)</name>
    <name type="common">Methanoplanus petrolearius</name>
    <dbReference type="NCBI Taxonomy" id="679926"/>
    <lineage>
        <taxon>Archaea</taxon>
        <taxon>Methanobacteriati</taxon>
        <taxon>Methanobacteriota</taxon>
        <taxon>Stenosarchaea group</taxon>
        <taxon>Methanomicrobia</taxon>
        <taxon>Methanomicrobiales</taxon>
        <taxon>Methanomicrobiaceae</taxon>
        <taxon>Methanolacinia</taxon>
    </lineage>
</organism>
<proteinExistence type="predicted"/>
<evidence type="ECO:0000313" key="2">
    <source>
        <dbReference type="Proteomes" id="UP000006565"/>
    </source>
</evidence>
<name>E1RDM2_METP4</name>
<protein>
    <submittedName>
        <fullName evidence="1">Nitroreductase</fullName>
    </submittedName>
</protein>
<dbReference type="AlphaFoldDB" id="E1RDM2"/>
<dbReference type="OrthoDB" id="112388at2157"/>
<dbReference type="Proteomes" id="UP000006565">
    <property type="component" value="Chromosome"/>
</dbReference>
<dbReference type="HOGENOM" id="CLU_065512_0_0_2"/>
<dbReference type="STRING" id="679926.Mpet_1214"/>
<sequence precursor="true">MEKQKRSMRKSIGIAVTALLVIAAFGILPASATPLMDDWNNIVPDFANSIRFSTYEINWTLDYDGINALHISYDPVNAPAGDINESGNLAGTFYVTDTGGRKFQDDIVLLAAVNSTNEEISIKLNCSGYQWDLTGEGFAPPQDDVDFNYSALNGSFSNSDYAKNGDEDDVFQNWKPGVHGIGDVGDYPIFDGSSDNCYLLFVESNVGTFNNGTSLLNNGSVRVDYSISGLDSDETVVFNAYAWNNMTRKTNGALKFDNPGIRWTNNVTGTTESSVWRVTAP</sequence>